<sequence>MLLQRGSVFILLLLRSTVSHAQLNQGITRRNIDSETRLLSLSDSPVQGVRKMSDDEGEKFYFEYWQFETDSGNTHGNVSSPTNKDFNARSLTQENQDELGLSPAQFLARSHTLTPSLPGINDPGLALRNLFKRDFKCPAGTNACSDINRSDRCCGVGDTCEVIQDTGHGTVGCCPKGQSCSRRVGTCQSGYTACSSELGGGCCIPGYECVEGGCAFLSLVTVTIDHTLTTSTITYSSRPQTTNSAPTPTTSNESTESKTSKESTSTSSTENLTAPARPTRLSTETTNVHSTTDRSDMCPTGFYACSAVYQGGCCQTGRNCDTTSCPTTRSTTFTSNGETIVVPVATGASSSGRCAQGWFRCADTVGGGCCPRGYACGASCTATAATSTVAKEEPTGAAQLRRVNRKGLGVALMVVYVWLN</sequence>
<dbReference type="EMBL" id="MLKD01000021">
    <property type="protein sequence ID" value="OQE17349.1"/>
    <property type="molecule type" value="Genomic_DNA"/>
</dbReference>
<keyword evidence="2" id="KW-0732">Signal</keyword>
<dbReference type="OrthoDB" id="434783at2759"/>
<dbReference type="PANTHER" id="PTHR39599">
    <property type="entry name" value="GPI-ANCHORED PROTEIN (EUROFUNG)-RELATED-RELATED"/>
    <property type="match status" value="1"/>
</dbReference>
<feature type="compositionally biased region" description="Polar residues" evidence="1">
    <location>
        <begin position="280"/>
        <end position="290"/>
    </location>
</feature>
<dbReference type="Proteomes" id="UP000191285">
    <property type="component" value="Unassembled WGS sequence"/>
</dbReference>
<comment type="caution">
    <text evidence="3">The sequence shown here is derived from an EMBL/GenBank/DDBJ whole genome shotgun (WGS) entry which is preliminary data.</text>
</comment>
<accession>A0A1V6SUM5</accession>
<evidence type="ECO:0000313" key="4">
    <source>
        <dbReference type="Proteomes" id="UP000191285"/>
    </source>
</evidence>
<gene>
    <name evidence="3" type="ORF">PENSTE_c021G02423</name>
</gene>
<reference evidence="4" key="1">
    <citation type="journal article" date="2017" name="Nat. Microbiol.">
        <title>Global analysis of biosynthetic gene clusters reveals vast potential of secondary metabolite production in Penicillium species.</title>
        <authorList>
            <person name="Nielsen J.C."/>
            <person name="Grijseels S."/>
            <person name="Prigent S."/>
            <person name="Ji B."/>
            <person name="Dainat J."/>
            <person name="Nielsen K.F."/>
            <person name="Frisvad J.C."/>
            <person name="Workman M."/>
            <person name="Nielsen J."/>
        </authorList>
    </citation>
    <scope>NUCLEOTIDE SEQUENCE [LARGE SCALE GENOMIC DNA]</scope>
    <source>
        <strain evidence="4">IBT 24891</strain>
    </source>
</reference>
<feature type="region of interest" description="Disordered" evidence="1">
    <location>
        <begin position="235"/>
        <end position="290"/>
    </location>
</feature>
<dbReference type="AlphaFoldDB" id="A0A1V6SUM5"/>
<feature type="compositionally biased region" description="Low complexity" evidence="1">
    <location>
        <begin position="241"/>
        <end position="254"/>
    </location>
</feature>
<evidence type="ECO:0008006" key="5">
    <source>
        <dbReference type="Google" id="ProtNLM"/>
    </source>
</evidence>
<evidence type="ECO:0000313" key="3">
    <source>
        <dbReference type="EMBL" id="OQE17349.1"/>
    </source>
</evidence>
<protein>
    <recommendedName>
        <fullName evidence="5">GPI anchored protein</fullName>
    </recommendedName>
</protein>
<name>A0A1V6SUM5_9EURO</name>
<feature type="signal peptide" evidence="2">
    <location>
        <begin position="1"/>
        <end position="21"/>
    </location>
</feature>
<evidence type="ECO:0000256" key="2">
    <source>
        <dbReference type="SAM" id="SignalP"/>
    </source>
</evidence>
<proteinExistence type="predicted"/>
<organism evidence="3 4">
    <name type="scientific">Penicillium steckii</name>
    <dbReference type="NCBI Taxonomy" id="303698"/>
    <lineage>
        <taxon>Eukaryota</taxon>
        <taxon>Fungi</taxon>
        <taxon>Dikarya</taxon>
        <taxon>Ascomycota</taxon>
        <taxon>Pezizomycotina</taxon>
        <taxon>Eurotiomycetes</taxon>
        <taxon>Eurotiomycetidae</taxon>
        <taxon>Eurotiales</taxon>
        <taxon>Aspergillaceae</taxon>
        <taxon>Penicillium</taxon>
    </lineage>
</organism>
<dbReference type="PANTHER" id="PTHR39599:SF2">
    <property type="entry name" value="ANCHORED PROTEIN, PUTATIVE (AFU_ORTHOLOGUE AFUA_1G09650)-RELATED"/>
    <property type="match status" value="1"/>
</dbReference>
<feature type="chain" id="PRO_5013342807" description="GPI anchored protein" evidence="2">
    <location>
        <begin position="22"/>
        <end position="420"/>
    </location>
</feature>
<dbReference type="STRING" id="303698.A0A1V6SUM5"/>
<evidence type="ECO:0000256" key="1">
    <source>
        <dbReference type="SAM" id="MobiDB-lite"/>
    </source>
</evidence>
<keyword evidence="4" id="KW-1185">Reference proteome</keyword>